<keyword evidence="1" id="KW-0472">Membrane</keyword>
<organism evidence="2 3">
    <name type="scientific">Lymnaea stagnalis</name>
    <name type="common">Great pond snail</name>
    <name type="synonym">Helix stagnalis</name>
    <dbReference type="NCBI Taxonomy" id="6523"/>
    <lineage>
        <taxon>Eukaryota</taxon>
        <taxon>Metazoa</taxon>
        <taxon>Spiralia</taxon>
        <taxon>Lophotrochozoa</taxon>
        <taxon>Mollusca</taxon>
        <taxon>Gastropoda</taxon>
        <taxon>Heterobranchia</taxon>
        <taxon>Euthyneura</taxon>
        <taxon>Panpulmonata</taxon>
        <taxon>Hygrophila</taxon>
        <taxon>Lymnaeoidea</taxon>
        <taxon>Lymnaeidae</taxon>
        <taxon>Lymnaea</taxon>
    </lineage>
</organism>
<protein>
    <submittedName>
        <fullName evidence="2">Uncharacterized protein</fullName>
    </submittedName>
</protein>
<dbReference type="AlphaFoldDB" id="A0AAV2II44"/>
<proteinExistence type="predicted"/>
<name>A0AAV2II44_LYMST</name>
<keyword evidence="1" id="KW-1133">Transmembrane helix</keyword>
<reference evidence="2 3" key="1">
    <citation type="submission" date="2024-04" db="EMBL/GenBank/DDBJ databases">
        <authorList>
            <consortium name="Genoscope - CEA"/>
            <person name="William W."/>
        </authorList>
    </citation>
    <scope>NUCLEOTIDE SEQUENCE [LARGE SCALE GENOMIC DNA]</scope>
</reference>
<dbReference type="Proteomes" id="UP001497497">
    <property type="component" value="Unassembled WGS sequence"/>
</dbReference>
<evidence type="ECO:0000256" key="1">
    <source>
        <dbReference type="SAM" id="Phobius"/>
    </source>
</evidence>
<evidence type="ECO:0000313" key="3">
    <source>
        <dbReference type="Proteomes" id="UP001497497"/>
    </source>
</evidence>
<feature type="non-terminal residue" evidence="2">
    <location>
        <position position="1"/>
    </location>
</feature>
<feature type="transmembrane region" description="Helical" evidence="1">
    <location>
        <begin position="161"/>
        <end position="179"/>
    </location>
</feature>
<keyword evidence="1" id="KW-0812">Transmembrane</keyword>
<keyword evidence="3" id="KW-1185">Reference proteome</keyword>
<sequence length="208" mass="23989">LIYDRRQVINLTQSTCIDDVVVNVYKDNVVLTTTTQDQLALIHDLFLRRLLLLKITIYHTEISSKYSVETVSIVEGHLLSTLVLDVVEKSPESSVHISNKTGQGLFKLILDISDLLLDWYMEVRDAITSCDDIHSVKSRRTRLCVTNHTLYKHGLDCSPKWILFLCICWILFVPCYKVYRKLTCADIRVKLKCDVTSATYYIQNEATR</sequence>
<evidence type="ECO:0000313" key="2">
    <source>
        <dbReference type="EMBL" id="CAL1545980.1"/>
    </source>
</evidence>
<accession>A0AAV2II44</accession>
<gene>
    <name evidence="2" type="ORF">GSLYS_00019357001</name>
</gene>
<dbReference type="EMBL" id="CAXITT010000757">
    <property type="protein sequence ID" value="CAL1545980.1"/>
    <property type="molecule type" value="Genomic_DNA"/>
</dbReference>
<comment type="caution">
    <text evidence="2">The sequence shown here is derived from an EMBL/GenBank/DDBJ whole genome shotgun (WGS) entry which is preliminary data.</text>
</comment>